<evidence type="ECO:0008006" key="3">
    <source>
        <dbReference type="Google" id="ProtNLM"/>
    </source>
</evidence>
<dbReference type="Pfam" id="PF22752">
    <property type="entry name" value="DUF488-N3i"/>
    <property type="match status" value="1"/>
</dbReference>
<protein>
    <recommendedName>
        <fullName evidence="3">DUF488 family protein</fullName>
    </recommendedName>
</protein>
<sequence>MKIYTKRIYDAVAETDGKRILVDRLWPRGIKKVDAHLDLWPKEITPSNDLRKWYHQDTEHRWIEFRLKYLAELEQQKVPLTELRQLIQQGPVTLLTAAKNEGHNHVTVLIEVLNRPVAS</sequence>
<dbReference type="AlphaFoldDB" id="A0A833PIS7"/>
<name>A0A833PIS7_ACIBZ</name>
<proteinExistence type="predicted"/>
<reference evidence="2" key="1">
    <citation type="journal article" date="2020" name="MBio">
        <title>Horizontal gene transfer to a defensive symbiont with a reduced genome amongst a multipartite beetle microbiome.</title>
        <authorList>
            <person name="Waterworth S.C."/>
            <person name="Florez L.V."/>
            <person name="Rees E.R."/>
            <person name="Hertweck C."/>
            <person name="Kaltenpoth M."/>
            <person name="Kwan J.C."/>
        </authorList>
    </citation>
    <scope>NUCLEOTIDE SEQUENCE [LARGE SCALE GENOMIC DNA]</scope>
</reference>
<dbReference type="PANTHER" id="PTHR36849:SF1">
    <property type="entry name" value="CYTOPLASMIC PROTEIN"/>
    <property type="match status" value="1"/>
</dbReference>
<dbReference type="PANTHER" id="PTHR36849">
    <property type="entry name" value="CYTOPLASMIC PROTEIN-RELATED"/>
    <property type="match status" value="1"/>
</dbReference>
<dbReference type="Proteomes" id="UP000490535">
    <property type="component" value="Unassembled WGS sequence"/>
</dbReference>
<dbReference type="InterPro" id="IPR052552">
    <property type="entry name" value="YeaO-like"/>
</dbReference>
<evidence type="ECO:0000313" key="1">
    <source>
        <dbReference type="EMBL" id="KAF1026699.1"/>
    </source>
</evidence>
<dbReference type="EMBL" id="WNDP01000019">
    <property type="protein sequence ID" value="KAF1026699.1"/>
    <property type="molecule type" value="Genomic_DNA"/>
</dbReference>
<accession>A0A833PIS7</accession>
<gene>
    <name evidence="1" type="ORF">GAK29_01118</name>
</gene>
<organism evidence="1 2">
    <name type="scientific">Acinetobacter bereziniae</name>
    <name type="common">Acinetobacter genomosp. 10</name>
    <dbReference type="NCBI Taxonomy" id="106648"/>
    <lineage>
        <taxon>Bacteria</taxon>
        <taxon>Pseudomonadati</taxon>
        <taxon>Pseudomonadota</taxon>
        <taxon>Gammaproteobacteria</taxon>
        <taxon>Moraxellales</taxon>
        <taxon>Moraxellaceae</taxon>
        <taxon>Acinetobacter</taxon>
    </lineage>
</organism>
<evidence type="ECO:0000313" key="2">
    <source>
        <dbReference type="Proteomes" id="UP000490535"/>
    </source>
</evidence>
<comment type="caution">
    <text evidence="1">The sequence shown here is derived from an EMBL/GenBank/DDBJ whole genome shotgun (WGS) entry which is preliminary data.</text>
</comment>